<sequence>DTVAGRLAATLGAEKLILLTDTPGVLDAAGQLLTGLSRQDVEGLIKDEVIVGGMLPKVRCALDAVSGGVAGVTISDGRIPHSILLETLTDGGVGTLIHT</sequence>
<dbReference type="GO" id="GO:0006526">
    <property type="term" value="P:L-arginine biosynthetic process"/>
    <property type="evidence" value="ECO:0007669"/>
    <property type="project" value="TreeGrafter"/>
</dbReference>
<feature type="non-terminal residue" evidence="3">
    <location>
        <position position="1"/>
    </location>
</feature>
<dbReference type="EMBL" id="UINC01198996">
    <property type="protein sequence ID" value="SVE17217.1"/>
    <property type="molecule type" value="Genomic_DNA"/>
</dbReference>
<dbReference type="InterPro" id="IPR036393">
    <property type="entry name" value="AceGlu_kinase-like_sf"/>
</dbReference>
<proteinExistence type="predicted"/>
<name>A0A383BAR8_9ZZZZ</name>
<protein>
    <recommendedName>
        <fullName evidence="2">Aspartate/glutamate/uridylate kinase domain-containing protein</fullName>
    </recommendedName>
</protein>
<dbReference type="Pfam" id="PF00696">
    <property type="entry name" value="AA_kinase"/>
    <property type="match status" value="1"/>
</dbReference>
<accession>A0A383BAR8</accession>
<keyword evidence="1" id="KW-0808">Transferase</keyword>
<feature type="domain" description="Aspartate/glutamate/uridylate kinase" evidence="2">
    <location>
        <begin position="1"/>
        <end position="74"/>
    </location>
</feature>
<gene>
    <name evidence="3" type="ORF">METZ01_LOCUS470071</name>
</gene>
<evidence type="ECO:0000313" key="3">
    <source>
        <dbReference type="EMBL" id="SVE17217.1"/>
    </source>
</evidence>
<evidence type="ECO:0000259" key="2">
    <source>
        <dbReference type="Pfam" id="PF00696"/>
    </source>
</evidence>
<dbReference type="SUPFAM" id="SSF53633">
    <property type="entry name" value="Carbamate kinase-like"/>
    <property type="match status" value="1"/>
</dbReference>
<dbReference type="AlphaFoldDB" id="A0A383BAR8"/>
<reference evidence="3" key="1">
    <citation type="submission" date="2018-05" db="EMBL/GenBank/DDBJ databases">
        <authorList>
            <person name="Lanie J.A."/>
            <person name="Ng W.-L."/>
            <person name="Kazmierczak K.M."/>
            <person name="Andrzejewski T.M."/>
            <person name="Davidsen T.M."/>
            <person name="Wayne K.J."/>
            <person name="Tettelin H."/>
            <person name="Glass J.I."/>
            <person name="Rusch D."/>
            <person name="Podicherti R."/>
            <person name="Tsui H.-C.T."/>
            <person name="Winkler M.E."/>
        </authorList>
    </citation>
    <scope>NUCLEOTIDE SEQUENCE</scope>
</reference>
<dbReference type="PANTHER" id="PTHR23342:SF0">
    <property type="entry name" value="N-ACETYLGLUTAMATE SYNTHASE, MITOCHONDRIAL"/>
    <property type="match status" value="1"/>
</dbReference>
<dbReference type="PANTHER" id="PTHR23342">
    <property type="entry name" value="N-ACETYLGLUTAMATE SYNTHASE"/>
    <property type="match status" value="1"/>
</dbReference>
<dbReference type="Gene3D" id="3.40.1160.10">
    <property type="entry name" value="Acetylglutamate kinase-like"/>
    <property type="match status" value="1"/>
</dbReference>
<dbReference type="InterPro" id="IPR001048">
    <property type="entry name" value="Asp/Glu/Uridylate_kinase"/>
</dbReference>
<organism evidence="3">
    <name type="scientific">marine metagenome</name>
    <dbReference type="NCBI Taxonomy" id="408172"/>
    <lineage>
        <taxon>unclassified sequences</taxon>
        <taxon>metagenomes</taxon>
        <taxon>ecological metagenomes</taxon>
    </lineage>
</organism>
<dbReference type="GO" id="GO:0003991">
    <property type="term" value="F:acetylglutamate kinase activity"/>
    <property type="evidence" value="ECO:0007669"/>
    <property type="project" value="TreeGrafter"/>
</dbReference>
<evidence type="ECO:0000256" key="1">
    <source>
        <dbReference type="ARBA" id="ARBA00022679"/>
    </source>
</evidence>